<dbReference type="PANTHER" id="PTHR13153">
    <property type="entry name" value="CGTHBA PROTEIN -14 GENE PROTEIN"/>
    <property type="match status" value="1"/>
</dbReference>
<feature type="region of interest" description="Disordered" evidence="3">
    <location>
        <begin position="575"/>
        <end position="604"/>
    </location>
</feature>
<keyword evidence="2 4" id="KW-0732">Signal</keyword>
<feature type="region of interest" description="Disordered" evidence="3">
    <location>
        <begin position="89"/>
        <end position="117"/>
    </location>
</feature>
<dbReference type="GO" id="GO:0010508">
    <property type="term" value="P:positive regulation of autophagy"/>
    <property type="evidence" value="ECO:0007669"/>
    <property type="project" value="TreeGrafter"/>
</dbReference>
<feature type="region of interest" description="Disordered" evidence="3">
    <location>
        <begin position="180"/>
        <end position="216"/>
    </location>
</feature>
<accession>A0A8H4QMG9</accession>
<feature type="chain" id="PRO_5034672743" description="Nitrogen permease regulator 3" evidence="4">
    <location>
        <begin position="18"/>
        <end position="743"/>
    </location>
</feature>
<comment type="caution">
    <text evidence="6">The sequence shown here is derived from an EMBL/GenBank/DDBJ whole genome shotgun (WGS) entry which is preliminary data.</text>
</comment>
<dbReference type="AlphaFoldDB" id="A0A8H4QMG9"/>
<evidence type="ECO:0000256" key="3">
    <source>
        <dbReference type="SAM" id="MobiDB-lite"/>
    </source>
</evidence>
<feature type="domain" description="GATOR1 complex protein NPRL3 C-terminal HTH" evidence="5">
    <location>
        <begin position="676"/>
        <end position="736"/>
    </location>
</feature>
<dbReference type="Pfam" id="PF24064">
    <property type="entry name" value="HTH_NPRL3"/>
    <property type="match status" value="1"/>
</dbReference>
<dbReference type="Pfam" id="PF03666">
    <property type="entry name" value="NPR3"/>
    <property type="match status" value="1"/>
</dbReference>
<dbReference type="GO" id="GO:0051321">
    <property type="term" value="P:meiotic cell cycle"/>
    <property type="evidence" value="ECO:0007669"/>
    <property type="project" value="UniProtKB-UniRule"/>
</dbReference>
<evidence type="ECO:0000313" key="7">
    <source>
        <dbReference type="Proteomes" id="UP000521872"/>
    </source>
</evidence>
<evidence type="ECO:0000259" key="5">
    <source>
        <dbReference type="Pfam" id="PF24064"/>
    </source>
</evidence>
<dbReference type="Proteomes" id="UP000521872">
    <property type="component" value="Unassembled WGS sequence"/>
</dbReference>
<evidence type="ECO:0000256" key="1">
    <source>
        <dbReference type="ARBA" id="ARBA00010546"/>
    </source>
</evidence>
<keyword evidence="7" id="KW-1185">Reference proteome</keyword>
<organism evidence="6 7">
    <name type="scientific">Agrocybe pediades</name>
    <dbReference type="NCBI Taxonomy" id="84607"/>
    <lineage>
        <taxon>Eukaryota</taxon>
        <taxon>Fungi</taxon>
        <taxon>Dikarya</taxon>
        <taxon>Basidiomycota</taxon>
        <taxon>Agaricomycotina</taxon>
        <taxon>Agaricomycetes</taxon>
        <taxon>Agaricomycetidae</taxon>
        <taxon>Agaricales</taxon>
        <taxon>Agaricineae</taxon>
        <taxon>Strophariaceae</taxon>
        <taxon>Agrocybe</taxon>
    </lineage>
</organism>
<gene>
    <name evidence="6" type="ORF">D9613_007720</name>
</gene>
<dbReference type="GO" id="GO:1990130">
    <property type="term" value="C:GATOR1 complex"/>
    <property type="evidence" value="ECO:0007669"/>
    <property type="project" value="TreeGrafter"/>
</dbReference>
<sequence length="743" mass="83677">MAETLLAILLATTSAKGSNLVFRWPEFPSPSPRLSRARPDPSTSLSQFDNPWRASHTYESHGQEDKPLREEYARDPEYAWPRPNPLRDRSLSFANPSRHTRGGLVSPSSRDRSYSFDRSAPPDEYEIVLGYSAEFLANLLCPHMSMCHQKFELVVDDLAFIGHPVCAEADGGWRFKPEKIKVGSRGRDDRGANDSASPYGLDNPPSANAEAASGPPSSKSAWLTTFHLTLVLDLPDPSSSASGNIAKYFNTLYEQIAYTLTAVLYQEQVLSNFVEKECDMLLALKDQCMAEGESFPQYAARAFEISSIAPAMKTVFEAIKSSSMAYVTINDLPLELQLPPYLDTLLHSQDNDEDADLVYSLDEDPTEHWGEHQNLGWRLPVLAPWKTLLLLDIDNEKDLHMIMGGPQESAEDRNLAEGLVRFLETASITLSLSEMANLLDWDLHSQVYPIIRWLVLHRRAKVVDVVHPGLKTAFTIPPKFGTPLAQLTKEFNAAFTHPAIPRLPEILSIISGSMSKQTDSHFFASIVKSKEYIPMFHDVVLWMLKRDLLVTLHLRIRIVVTSELKRRVQEQRELKKAQAMSGIGGSRPRPDIKSSRNPSFLLGSHPQMVGQRFRSNDSEKSEISELNFDIVSTTLHIDEGSASDSSNSEFDEGDSGWDTTEDHTYPSIIDDPGKATPMQRRWLTAMSDGKDPVIAKRFELINQYFDGKRSDDEILYTAEISRKQLRQVLHHYDEYLLTFLHPS</sequence>
<evidence type="ECO:0000256" key="4">
    <source>
        <dbReference type="SAM" id="SignalP"/>
    </source>
</evidence>
<comment type="subcellular location">
    <subcellularLocation>
        <location evidence="2">Vacuole membrane</location>
        <topology evidence="2">Peripheral membrane protein</topology>
    </subcellularLocation>
</comment>
<evidence type="ECO:0000256" key="2">
    <source>
        <dbReference type="RuleBase" id="RU368069"/>
    </source>
</evidence>
<feature type="region of interest" description="Disordered" evidence="3">
    <location>
        <begin position="29"/>
        <end position="70"/>
    </location>
</feature>
<dbReference type="InterPro" id="IPR005365">
    <property type="entry name" value="Npr3"/>
</dbReference>
<comment type="function">
    <text evidence="2">Mediates inactivation of the TORC1 complex in response to amino acid starvation. Required for meiotic nuclear division.</text>
</comment>
<dbReference type="GO" id="GO:0038202">
    <property type="term" value="P:TORC1 signaling"/>
    <property type="evidence" value="ECO:0007669"/>
    <property type="project" value="TreeGrafter"/>
</dbReference>
<evidence type="ECO:0000313" key="6">
    <source>
        <dbReference type="EMBL" id="KAF4613789.1"/>
    </source>
</evidence>
<dbReference type="InterPro" id="IPR056603">
    <property type="entry name" value="HTH_NPRL3"/>
</dbReference>
<dbReference type="GO" id="GO:0034198">
    <property type="term" value="P:cellular response to amino acid starvation"/>
    <property type="evidence" value="ECO:0007669"/>
    <property type="project" value="TreeGrafter"/>
</dbReference>
<keyword evidence="2" id="KW-0469">Meiosis</keyword>
<dbReference type="GO" id="GO:0005774">
    <property type="term" value="C:vacuolar membrane"/>
    <property type="evidence" value="ECO:0007669"/>
    <property type="project" value="UniProtKB-SubCell"/>
</dbReference>
<feature type="compositionally biased region" description="Basic and acidic residues" evidence="3">
    <location>
        <begin position="56"/>
        <end position="70"/>
    </location>
</feature>
<feature type="signal peptide" evidence="4">
    <location>
        <begin position="1"/>
        <end position="17"/>
    </location>
</feature>
<dbReference type="PANTHER" id="PTHR13153:SF5">
    <property type="entry name" value="GATOR COMPLEX PROTEIN NPRL3"/>
    <property type="match status" value="1"/>
</dbReference>
<reference evidence="6 7" key="1">
    <citation type="submission" date="2019-12" db="EMBL/GenBank/DDBJ databases">
        <authorList>
            <person name="Floudas D."/>
            <person name="Bentzer J."/>
            <person name="Ahren D."/>
            <person name="Johansson T."/>
            <person name="Persson P."/>
            <person name="Tunlid A."/>
        </authorList>
    </citation>
    <scope>NUCLEOTIDE SEQUENCE [LARGE SCALE GENOMIC DNA]</scope>
    <source>
        <strain evidence="6 7">CBS 102.39</strain>
    </source>
</reference>
<proteinExistence type="inferred from homology"/>
<dbReference type="EMBL" id="JAACJL010000045">
    <property type="protein sequence ID" value="KAF4613789.1"/>
    <property type="molecule type" value="Genomic_DNA"/>
</dbReference>
<feature type="compositionally biased region" description="Basic and acidic residues" evidence="3">
    <location>
        <begin position="180"/>
        <end position="192"/>
    </location>
</feature>
<dbReference type="GO" id="GO:1904262">
    <property type="term" value="P:negative regulation of TORC1 signaling"/>
    <property type="evidence" value="ECO:0007669"/>
    <property type="project" value="TreeGrafter"/>
</dbReference>
<comment type="similarity">
    <text evidence="1 2">Belongs to the NPR3 family.</text>
</comment>
<feature type="region of interest" description="Disordered" evidence="3">
    <location>
        <begin position="639"/>
        <end position="673"/>
    </location>
</feature>
<name>A0A8H4QMG9_9AGAR</name>
<protein>
    <recommendedName>
        <fullName evidence="2">Nitrogen permease regulator 3</fullName>
    </recommendedName>
    <alternativeName>
        <fullName evidence="2">Required for meiotic nuclear division protein 11</fullName>
    </alternativeName>
</protein>